<sequence length="317" mass="32642">MRTRSLTALAALTLGVAGALLPASASQARPMSADTAATAQCGTHSDAVGGRHASGPNRLDPHEMSAAEAATLNARFEKDMAAKGVSAANRSAAKKPASAAFASTVIPVHWHVITDGSAGNLTASELAGQISVLNSAYAGTGFSFQTVSTDYTNNASWYNGITDGTTAERNMKNALHVGGKGDLNLYTASLGGGLLGWATFPKSTVDPMDGVVMLDESLPGGSAAPYNQGDTATHEIGHWLGLYHTFQGGCSGQGDYVDDTPAEASPAYGCPTGRDTCTAAGTDPIKNFMDYTDDSCMNTFSAGQVARAQSLWTTYRA</sequence>
<dbReference type="InterPro" id="IPR024079">
    <property type="entry name" value="MetalloPept_cat_dom_sf"/>
</dbReference>
<organism evidence="12 13">
    <name type="scientific">Phycicoccus sonneratiae</name>
    <dbReference type="NCBI Taxonomy" id="2807628"/>
    <lineage>
        <taxon>Bacteria</taxon>
        <taxon>Bacillati</taxon>
        <taxon>Actinomycetota</taxon>
        <taxon>Actinomycetes</taxon>
        <taxon>Micrococcales</taxon>
        <taxon>Intrasporangiaceae</taxon>
        <taxon>Phycicoccus</taxon>
    </lineage>
</organism>
<evidence type="ECO:0000313" key="12">
    <source>
        <dbReference type="EMBL" id="MBM6400862.1"/>
    </source>
</evidence>
<feature type="signal peptide" evidence="10">
    <location>
        <begin position="1"/>
        <end position="28"/>
    </location>
</feature>
<dbReference type="GO" id="GO:0008237">
    <property type="term" value="F:metallopeptidase activity"/>
    <property type="evidence" value="ECO:0007669"/>
    <property type="project" value="UniProtKB-KW"/>
</dbReference>
<dbReference type="InterPro" id="IPR008754">
    <property type="entry name" value="Peptidase_M43"/>
</dbReference>
<dbReference type="Gene3D" id="3.40.390.10">
    <property type="entry name" value="Collagenase (Catalytic Domain)"/>
    <property type="match status" value="1"/>
</dbReference>
<dbReference type="CDD" id="cd04275">
    <property type="entry name" value="ZnMc_pappalysin_like"/>
    <property type="match status" value="1"/>
</dbReference>
<keyword evidence="4 10" id="KW-0732">Signal</keyword>
<evidence type="ECO:0000256" key="4">
    <source>
        <dbReference type="ARBA" id="ARBA00022729"/>
    </source>
</evidence>
<dbReference type="PANTHER" id="PTHR47466">
    <property type="match status" value="1"/>
</dbReference>
<feature type="region of interest" description="Disordered" evidence="9">
    <location>
        <begin position="31"/>
        <end position="61"/>
    </location>
</feature>
<dbReference type="RefSeq" id="WP_204131341.1">
    <property type="nucleotide sequence ID" value="NZ_JAFDVD010000012.1"/>
</dbReference>
<keyword evidence="5" id="KW-0378">Hydrolase</keyword>
<evidence type="ECO:0000313" key="13">
    <source>
        <dbReference type="Proteomes" id="UP001430172"/>
    </source>
</evidence>
<keyword evidence="7 12" id="KW-0482">Metalloprotease</keyword>
<reference evidence="12" key="1">
    <citation type="submission" date="2021-02" db="EMBL/GenBank/DDBJ databases">
        <title>Phycicoccus sp. MQZ13P-5T, whole genome shotgun sequence.</title>
        <authorList>
            <person name="Tuo L."/>
        </authorList>
    </citation>
    <scope>NUCLEOTIDE SEQUENCE</scope>
    <source>
        <strain evidence="12">MQZ13P-5</strain>
    </source>
</reference>
<keyword evidence="13" id="KW-1185">Reference proteome</keyword>
<keyword evidence="6" id="KW-0862">Zinc</keyword>
<dbReference type="Proteomes" id="UP001430172">
    <property type="component" value="Unassembled WGS sequence"/>
</dbReference>
<feature type="compositionally biased region" description="Polar residues" evidence="9">
    <location>
        <begin position="31"/>
        <end position="43"/>
    </location>
</feature>
<evidence type="ECO:0000256" key="8">
    <source>
        <dbReference type="ARBA" id="ARBA00023157"/>
    </source>
</evidence>
<feature type="domain" description="Peptidase M43 pregnancy-associated plasma-A" evidence="11">
    <location>
        <begin position="226"/>
        <end position="309"/>
    </location>
</feature>
<evidence type="ECO:0000256" key="9">
    <source>
        <dbReference type="SAM" id="MobiDB-lite"/>
    </source>
</evidence>
<evidence type="ECO:0000256" key="2">
    <source>
        <dbReference type="ARBA" id="ARBA00022670"/>
    </source>
</evidence>
<evidence type="ECO:0000259" key="11">
    <source>
        <dbReference type="Pfam" id="PF05572"/>
    </source>
</evidence>
<comment type="similarity">
    <text evidence="1">Belongs to the peptidase M43B family.</text>
</comment>
<dbReference type="SUPFAM" id="SSF55486">
    <property type="entry name" value="Metalloproteases ('zincins'), catalytic domain"/>
    <property type="match status" value="1"/>
</dbReference>
<dbReference type="EMBL" id="JAFDVD010000012">
    <property type="protein sequence ID" value="MBM6400862.1"/>
    <property type="molecule type" value="Genomic_DNA"/>
</dbReference>
<proteinExistence type="inferred from homology"/>
<keyword evidence="2" id="KW-0645">Protease</keyword>
<keyword evidence="8" id="KW-1015">Disulfide bond</keyword>
<evidence type="ECO:0000256" key="10">
    <source>
        <dbReference type="SAM" id="SignalP"/>
    </source>
</evidence>
<name>A0ABS2CLU7_9MICO</name>
<gene>
    <name evidence="12" type="ORF">JQN70_10730</name>
</gene>
<protein>
    <submittedName>
        <fullName evidence="12">Zinc metalloprotease</fullName>
    </submittedName>
</protein>
<keyword evidence="3" id="KW-0479">Metal-binding</keyword>
<dbReference type="PANTHER" id="PTHR47466:SF1">
    <property type="entry name" value="METALLOPROTEASE MEP1 (AFU_ORTHOLOGUE AFUA_1G07730)-RELATED"/>
    <property type="match status" value="1"/>
</dbReference>
<evidence type="ECO:0000256" key="5">
    <source>
        <dbReference type="ARBA" id="ARBA00022801"/>
    </source>
</evidence>
<comment type="caution">
    <text evidence="12">The sequence shown here is derived from an EMBL/GenBank/DDBJ whole genome shotgun (WGS) entry which is preliminary data.</text>
</comment>
<evidence type="ECO:0000256" key="6">
    <source>
        <dbReference type="ARBA" id="ARBA00022833"/>
    </source>
</evidence>
<feature type="chain" id="PRO_5045716617" evidence="10">
    <location>
        <begin position="29"/>
        <end position="317"/>
    </location>
</feature>
<evidence type="ECO:0000256" key="7">
    <source>
        <dbReference type="ARBA" id="ARBA00023049"/>
    </source>
</evidence>
<accession>A0ABS2CLU7</accession>
<evidence type="ECO:0000256" key="1">
    <source>
        <dbReference type="ARBA" id="ARBA00008721"/>
    </source>
</evidence>
<dbReference type="Pfam" id="PF05572">
    <property type="entry name" value="Peptidase_M43"/>
    <property type="match status" value="1"/>
</dbReference>
<evidence type="ECO:0000256" key="3">
    <source>
        <dbReference type="ARBA" id="ARBA00022723"/>
    </source>
</evidence>